<dbReference type="AlphaFoldDB" id="A0A6L2PTJ5"/>
<evidence type="ECO:0000313" key="4">
    <source>
        <dbReference type="EMBL" id="GFG35879.1"/>
    </source>
</evidence>
<evidence type="ECO:0000259" key="3">
    <source>
        <dbReference type="PROSITE" id="PS50157"/>
    </source>
</evidence>
<dbReference type="EMBL" id="BLKM01012222">
    <property type="protein sequence ID" value="GFG35879.1"/>
    <property type="molecule type" value="Genomic_DNA"/>
</dbReference>
<keyword evidence="1" id="KW-0862">Zinc</keyword>
<comment type="caution">
    <text evidence="4">The sequence shown here is derived from an EMBL/GenBank/DDBJ whole genome shotgun (WGS) entry which is preliminary data.</text>
</comment>
<dbReference type="Proteomes" id="UP000502823">
    <property type="component" value="Unassembled WGS sequence"/>
</dbReference>
<keyword evidence="1" id="KW-0863">Zinc-finger</keyword>
<evidence type="ECO:0000256" key="1">
    <source>
        <dbReference type="PROSITE-ProRule" id="PRU00042"/>
    </source>
</evidence>
<gene>
    <name evidence="4" type="ORF">Cfor_08735</name>
</gene>
<evidence type="ECO:0000313" key="5">
    <source>
        <dbReference type="Proteomes" id="UP000502823"/>
    </source>
</evidence>
<name>A0A6L2PTJ5_COPFO</name>
<organism evidence="4 5">
    <name type="scientific">Coptotermes formosanus</name>
    <name type="common">Formosan subterranean termite</name>
    <dbReference type="NCBI Taxonomy" id="36987"/>
    <lineage>
        <taxon>Eukaryota</taxon>
        <taxon>Metazoa</taxon>
        <taxon>Ecdysozoa</taxon>
        <taxon>Arthropoda</taxon>
        <taxon>Hexapoda</taxon>
        <taxon>Insecta</taxon>
        <taxon>Pterygota</taxon>
        <taxon>Neoptera</taxon>
        <taxon>Polyneoptera</taxon>
        <taxon>Dictyoptera</taxon>
        <taxon>Blattodea</taxon>
        <taxon>Blattoidea</taxon>
        <taxon>Termitoidae</taxon>
        <taxon>Rhinotermitidae</taxon>
        <taxon>Coptotermes</taxon>
    </lineage>
</organism>
<dbReference type="InParanoid" id="A0A6L2PTJ5"/>
<feature type="domain" description="C2H2-type" evidence="3">
    <location>
        <begin position="125"/>
        <end position="153"/>
    </location>
</feature>
<feature type="compositionally biased region" description="Basic and acidic residues" evidence="2">
    <location>
        <begin position="8"/>
        <end position="23"/>
    </location>
</feature>
<dbReference type="OrthoDB" id="8193668at2759"/>
<keyword evidence="5" id="KW-1185">Reference proteome</keyword>
<dbReference type="PROSITE" id="PS00028">
    <property type="entry name" value="ZINC_FINGER_C2H2_1"/>
    <property type="match status" value="2"/>
</dbReference>
<sequence>MAIGNKADVSENIRNETKCHSESDQAKNTKLALGKAKERFQCPRCEKNFGHQQILQLHLRVHESNGDTQFKSCHKGAEDAKTETQNNGLLTKKSSYMLTNNERLQSSAPNKKFIGLTKIRLEDCMRCDACSCIYLDESDYNKHMKNFHRQDSPKKHRQKKGCRSCCKHCNCRGDHQHHNLQKDRGNNNLFHYNIKDRWSKMVSRRLTPEELRQDIKADRDFDTNDPVGILDYSHLLSQVEVKIKIEPPEYEENLGLSE</sequence>
<dbReference type="SUPFAM" id="SSF57667">
    <property type="entry name" value="beta-beta-alpha zinc fingers"/>
    <property type="match status" value="1"/>
</dbReference>
<reference evidence="5" key="1">
    <citation type="submission" date="2020-01" db="EMBL/GenBank/DDBJ databases">
        <title>Draft genome sequence of the Termite Coptotermes fromosanus.</title>
        <authorList>
            <person name="Itakura S."/>
            <person name="Yosikawa Y."/>
            <person name="Umezawa K."/>
        </authorList>
    </citation>
    <scope>NUCLEOTIDE SEQUENCE [LARGE SCALE GENOMIC DNA]</scope>
</reference>
<feature type="domain" description="C2H2-type" evidence="3">
    <location>
        <begin position="40"/>
        <end position="67"/>
    </location>
</feature>
<dbReference type="SMART" id="SM00355">
    <property type="entry name" value="ZnF_C2H2"/>
    <property type="match status" value="2"/>
</dbReference>
<protein>
    <recommendedName>
        <fullName evidence="3">C2H2-type domain-containing protein</fullName>
    </recommendedName>
</protein>
<keyword evidence="1" id="KW-0479">Metal-binding</keyword>
<accession>A0A6L2PTJ5</accession>
<dbReference type="InterPro" id="IPR013087">
    <property type="entry name" value="Znf_C2H2_type"/>
</dbReference>
<feature type="region of interest" description="Disordered" evidence="2">
    <location>
        <begin position="1"/>
        <end position="23"/>
    </location>
</feature>
<evidence type="ECO:0000256" key="2">
    <source>
        <dbReference type="SAM" id="MobiDB-lite"/>
    </source>
</evidence>
<dbReference type="PROSITE" id="PS50157">
    <property type="entry name" value="ZINC_FINGER_C2H2_2"/>
    <property type="match status" value="2"/>
</dbReference>
<dbReference type="GO" id="GO:0008270">
    <property type="term" value="F:zinc ion binding"/>
    <property type="evidence" value="ECO:0007669"/>
    <property type="project" value="UniProtKB-KW"/>
</dbReference>
<proteinExistence type="predicted"/>
<dbReference type="InterPro" id="IPR036236">
    <property type="entry name" value="Znf_C2H2_sf"/>
</dbReference>